<protein>
    <submittedName>
        <fullName evidence="2">Uncharacterized protein</fullName>
    </submittedName>
</protein>
<dbReference type="EMBL" id="JAMYWD010000009">
    <property type="protein sequence ID" value="KAJ4960861.1"/>
    <property type="molecule type" value="Genomic_DNA"/>
</dbReference>
<evidence type="ECO:0000313" key="3">
    <source>
        <dbReference type="Proteomes" id="UP001141806"/>
    </source>
</evidence>
<comment type="caution">
    <text evidence="2">The sequence shown here is derived from an EMBL/GenBank/DDBJ whole genome shotgun (WGS) entry which is preliminary data.</text>
</comment>
<evidence type="ECO:0000313" key="2">
    <source>
        <dbReference type="EMBL" id="KAJ4960861.1"/>
    </source>
</evidence>
<evidence type="ECO:0000256" key="1">
    <source>
        <dbReference type="SAM" id="MobiDB-lite"/>
    </source>
</evidence>
<reference evidence="2" key="1">
    <citation type="journal article" date="2023" name="Plant J.">
        <title>The genome of the king protea, Protea cynaroides.</title>
        <authorList>
            <person name="Chang J."/>
            <person name="Duong T.A."/>
            <person name="Schoeman C."/>
            <person name="Ma X."/>
            <person name="Roodt D."/>
            <person name="Barker N."/>
            <person name="Li Z."/>
            <person name="Van de Peer Y."/>
            <person name="Mizrachi E."/>
        </authorList>
    </citation>
    <scope>NUCLEOTIDE SEQUENCE</scope>
    <source>
        <tissue evidence="2">Young leaves</tissue>
    </source>
</reference>
<accession>A0A9Q0H6K9</accession>
<name>A0A9Q0H6K9_9MAGN</name>
<proteinExistence type="predicted"/>
<gene>
    <name evidence="2" type="ORF">NE237_020771</name>
</gene>
<feature type="compositionally biased region" description="Basic and acidic residues" evidence="1">
    <location>
        <begin position="7"/>
        <end position="16"/>
    </location>
</feature>
<dbReference type="Proteomes" id="UP001141806">
    <property type="component" value="Unassembled WGS sequence"/>
</dbReference>
<feature type="region of interest" description="Disordered" evidence="1">
    <location>
        <begin position="1"/>
        <end position="36"/>
    </location>
</feature>
<dbReference type="AlphaFoldDB" id="A0A9Q0H6K9"/>
<organism evidence="2 3">
    <name type="scientific">Protea cynaroides</name>
    <dbReference type="NCBI Taxonomy" id="273540"/>
    <lineage>
        <taxon>Eukaryota</taxon>
        <taxon>Viridiplantae</taxon>
        <taxon>Streptophyta</taxon>
        <taxon>Embryophyta</taxon>
        <taxon>Tracheophyta</taxon>
        <taxon>Spermatophyta</taxon>
        <taxon>Magnoliopsida</taxon>
        <taxon>Proteales</taxon>
        <taxon>Proteaceae</taxon>
        <taxon>Protea</taxon>
    </lineage>
</organism>
<sequence>MAFSGVRGREFEDHPPPHPSFYHPKNASASIPSPSPSPDIQVFESVCCPYPIPFAPVTLHPSICSKSGFVHGFPHLVPSLGPIQLNNLDQFPPLGGLNSFSTGTNPSCKDSPGLHAWASKATLQEEECSLKSATTECQGISSTLKNGCEKGIGLAVGQEEISPDGLGRATLPHCPSLEPLESLPEMVKCCPTLIAAHPVQVEKEKVMGLGQPRRRIDKLAKSSACGSLLDTAPLVLANHFDALLRVSDDPVSSPIGDRVESLPPS</sequence>
<keyword evidence="3" id="KW-1185">Reference proteome</keyword>